<reference evidence="1 2" key="1">
    <citation type="submission" date="2020-02" db="EMBL/GenBank/DDBJ databases">
        <title>Pseudomonas Putida W5 Complete Genome Assembly.</title>
        <authorList>
            <person name="Yuan Z.-C."/>
            <person name="Shaw G.A."/>
            <person name="Cusano A.D."/>
            <person name="Caddey B.J."/>
            <person name="Weselowski B.J."/>
        </authorList>
    </citation>
    <scope>NUCLEOTIDE SEQUENCE [LARGE SCALE GENOMIC DNA]</scope>
    <source>
        <strain evidence="1 2">W5</strain>
    </source>
</reference>
<name>A0A6I6XG28_PSEPU</name>
<gene>
    <name evidence="1" type="ORF">C2H86_08155</name>
</gene>
<proteinExistence type="predicted"/>
<evidence type="ECO:0000313" key="1">
    <source>
        <dbReference type="EMBL" id="QHG64384.1"/>
    </source>
</evidence>
<organism evidence="1 2">
    <name type="scientific">Pseudomonas putida</name>
    <name type="common">Arthrobacter siderocapsulatus</name>
    <dbReference type="NCBI Taxonomy" id="303"/>
    <lineage>
        <taxon>Bacteria</taxon>
        <taxon>Pseudomonadati</taxon>
        <taxon>Pseudomonadota</taxon>
        <taxon>Gammaproteobacteria</taxon>
        <taxon>Pseudomonadales</taxon>
        <taxon>Pseudomonadaceae</taxon>
        <taxon>Pseudomonas</taxon>
    </lineage>
</organism>
<dbReference type="RefSeq" id="WP_159409772.1">
    <property type="nucleotide sequence ID" value="NZ_CP026115.2"/>
</dbReference>
<protein>
    <submittedName>
        <fullName evidence="1">Uncharacterized protein</fullName>
    </submittedName>
</protein>
<sequence>MAAINVEQLVTDIKGAVNAIIKKDIAVVKGFSERQLKAISVQTMLVASGIAAGEITAETREIFLDGIEHMTDNFLATLKGLLQVTVEKLWNAVVGVLWNAINGAIGMATGLVLPVPTKV</sequence>
<dbReference type="Proteomes" id="UP000464480">
    <property type="component" value="Chromosome"/>
</dbReference>
<evidence type="ECO:0000313" key="2">
    <source>
        <dbReference type="Proteomes" id="UP000464480"/>
    </source>
</evidence>
<accession>A0A6I6XG28</accession>
<dbReference type="EMBL" id="CP026115">
    <property type="protein sequence ID" value="QHG64384.1"/>
    <property type="molecule type" value="Genomic_DNA"/>
</dbReference>
<dbReference type="AlphaFoldDB" id="A0A6I6XG28"/>